<evidence type="ECO:0000313" key="12">
    <source>
        <dbReference type="Proteomes" id="UP000030746"/>
    </source>
</evidence>
<dbReference type="PANTHER" id="PTHR10877">
    <property type="entry name" value="POLYCYSTIN FAMILY MEMBER"/>
    <property type="match status" value="1"/>
</dbReference>
<dbReference type="FunFam" id="2.60.60.20:FF:000022">
    <property type="entry name" value="Uncharacterized protein"/>
    <property type="match status" value="1"/>
</dbReference>
<dbReference type="GO" id="GO:0050982">
    <property type="term" value="P:detection of mechanical stimulus"/>
    <property type="evidence" value="ECO:0007669"/>
    <property type="project" value="TreeGrafter"/>
</dbReference>
<dbReference type="InterPro" id="IPR057244">
    <property type="entry name" value="GAIN_B"/>
</dbReference>
<evidence type="ECO:0000256" key="1">
    <source>
        <dbReference type="ARBA" id="ARBA00004370"/>
    </source>
</evidence>
<dbReference type="OrthoDB" id="10039908at2759"/>
<feature type="domain" description="PLAT" evidence="9">
    <location>
        <begin position="122"/>
        <end position="242"/>
    </location>
</feature>
<evidence type="ECO:0000256" key="8">
    <source>
        <dbReference type="SAM" id="Phobius"/>
    </source>
</evidence>
<comment type="caution">
    <text evidence="7">Lacks conserved residue(s) required for the propagation of feature annotation.</text>
</comment>
<dbReference type="PROSITE" id="PS50221">
    <property type="entry name" value="GAIN_B"/>
    <property type="match status" value="1"/>
</dbReference>
<dbReference type="GO" id="GO:0016020">
    <property type="term" value="C:membrane"/>
    <property type="evidence" value="ECO:0007669"/>
    <property type="project" value="UniProtKB-SubCell"/>
</dbReference>
<comment type="similarity">
    <text evidence="2">Belongs to the polycystin family.</text>
</comment>
<dbReference type="InterPro" id="IPR046338">
    <property type="entry name" value="GAIN_dom_sf"/>
</dbReference>
<evidence type="ECO:0000256" key="3">
    <source>
        <dbReference type="ARBA" id="ARBA00022692"/>
    </source>
</evidence>
<evidence type="ECO:0000256" key="2">
    <source>
        <dbReference type="ARBA" id="ARBA00007200"/>
    </source>
</evidence>
<sequence>MANYTFKIVTSDCRFWDVESESWSTAGCEVSPISNSKFTRCLCNHLTSFASGVFVPPNQINFDTVFDDLGAKLLDNNAVLITISCMIFVYLVASVWARRKDKQDVEKWGVAPLADNVIGDRYFYQLSVHTGMRGSAGTRSRVSFVLSGDGGDTGVRQLIDEKGKKVFNRSSVNQYVMGVPKGLGPLSYLRIWHDNSGKKKHQGWYLSKVIVTDLQTNQIYFFLCNRWLAVEEDDGMIDRILPVAGNSDVTNFNHLFFSQTKKNFTDSHLWISVFSRPQKSYFTRVQRVGCILSLVFTTMMADAMFYKVSDNMENTMSFEI</sequence>
<dbReference type="STRING" id="225164.V4BE71"/>
<name>V4BE71_LOTGI</name>
<feature type="domain" description="GAIN-B" evidence="10">
    <location>
        <begin position="1"/>
        <end position="61"/>
    </location>
</feature>
<reference evidence="11 12" key="1">
    <citation type="journal article" date="2013" name="Nature">
        <title>Insights into bilaterian evolution from three spiralian genomes.</title>
        <authorList>
            <person name="Simakov O."/>
            <person name="Marletaz F."/>
            <person name="Cho S.J."/>
            <person name="Edsinger-Gonzales E."/>
            <person name="Havlak P."/>
            <person name="Hellsten U."/>
            <person name="Kuo D.H."/>
            <person name="Larsson T."/>
            <person name="Lv J."/>
            <person name="Arendt D."/>
            <person name="Savage R."/>
            <person name="Osoegawa K."/>
            <person name="de Jong P."/>
            <person name="Grimwood J."/>
            <person name="Chapman J.A."/>
            <person name="Shapiro H."/>
            <person name="Aerts A."/>
            <person name="Otillar R.P."/>
            <person name="Terry A.Y."/>
            <person name="Boore J.L."/>
            <person name="Grigoriev I.V."/>
            <person name="Lindberg D.R."/>
            <person name="Seaver E.C."/>
            <person name="Weisblat D.A."/>
            <person name="Putnam N.H."/>
            <person name="Rokhsar D.S."/>
        </authorList>
    </citation>
    <scope>NUCLEOTIDE SEQUENCE [LARGE SCALE GENOMIC DNA]</scope>
</reference>
<keyword evidence="12" id="KW-1185">Reference proteome</keyword>
<dbReference type="Gene3D" id="2.60.60.20">
    <property type="entry name" value="PLAT/LH2 domain"/>
    <property type="match status" value="1"/>
</dbReference>
<evidence type="ECO:0000256" key="5">
    <source>
        <dbReference type="ARBA" id="ARBA00023136"/>
    </source>
</evidence>
<proteinExistence type="inferred from homology"/>
<gene>
    <name evidence="11" type="ORF">LOTGIDRAFT_109826</name>
</gene>
<protein>
    <recommendedName>
        <fullName evidence="13">PLAT domain-containing protein</fullName>
    </recommendedName>
</protein>
<keyword evidence="4 8" id="KW-1133">Transmembrane helix</keyword>
<dbReference type="SMART" id="SM00308">
    <property type="entry name" value="LH2"/>
    <property type="match status" value="1"/>
</dbReference>
<dbReference type="PANTHER" id="PTHR10877:SF194">
    <property type="entry name" value="LOCATION OF VULVA DEFECTIVE 1"/>
    <property type="match status" value="1"/>
</dbReference>
<comment type="subcellular location">
    <subcellularLocation>
        <location evidence="1">Membrane</location>
    </subcellularLocation>
</comment>
<dbReference type="PROSITE" id="PS50095">
    <property type="entry name" value="PLAT"/>
    <property type="match status" value="1"/>
</dbReference>
<dbReference type="InterPro" id="IPR000203">
    <property type="entry name" value="GPS"/>
</dbReference>
<evidence type="ECO:0008006" key="13">
    <source>
        <dbReference type="Google" id="ProtNLM"/>
    </source>
</evidence>
<keyword evidence="5 8" id="KW-0472">Membrane</keyword>
<feature type="non-terminal residue" evidence="11">
    <location>
        <position position="320"/>
    </location>
</feature>
<evidence type="ECO:0000256" key="6">
    <source>
        <dbReference type="ARBA" id="ARBA00023157"/>
    </source>
</evidence>
<evidence type="ECO:0000259" key="10">
    <source>
        <dbReference type="PROSITE" id="PS50221"/>
    </source>
</evidence>
<dbReference type="CTD" id="20230511"/>
<keyword evidence="3 8" id="KW-0812">Transmembrane</keyword>
<dbReference type="Gene3D" id="2.60.220.50">
    <property type="match status" value="1"/>
</dbReference>
<dbReference type="OMA" id="WHTEREV"/>
<evidence type="ECO:0000256" key="7">
    <source>
        <dbReference type="PROSITE-ProRule" id="PRU00152"/>
    </source>
</evidence>
<evidence type="ECO:0000256" key="4">
    <source>
        <dbReference type="ARBA" id="ARBA00022989"/>
    </source>
</evidence>
<dbReference type="InterPro" id="IPR001024">
    <property type="entry name" value="PLAT/LH2_dom"/>
</dbReference>
<dbReference type="HOGENOM" id="CLU_009624_1_0_1"/>
<dbReference type="KEGG" id="lgi:LOTGIDRAFT_109826"/>
<dbReference type="AlphaFoldDB" id="V4BE71"/>
<feature type="transmembrane region" description="Helical" evidence="8">
    <location>
        <begin position="288"/>
        <end position="306"/>
    </location>
</feature>
<dbReference type="SUPFAM" id="SSF49723">
    <property type="entry name" value="Lipase/lipooxygenase domain (PLAT/LH2 domain)"/>
    <property type="match status" value="1"/>
</dbReference>
<dbReference type="RefSeq" id="XP_009045539.1">
    <property type="nucleotide sequence ID" value="XM_009047291.1"/>
</dbReference>
<evidence type="ECO:0000259" key="9">
    <source>
        <dbReference type="PROSITE" id="PS50095"/>
    </source>
</evidence>
<dbReference type="Pfam" id="PF01825">
    <property type="entry name" value="GPS"/>
    <property type="match status" value="1"/>
</dbReference>
<dbReference type="SMART" id="SM00303">
    <property type="entry name" value="GPS"/>
    <property type="match status" value="1"/>
</dbReference>
<evidence type="ECO:0000313" key="11">
    <source>
        <dbReference type="EMBL" id="ESP04057.1"/>
    </source>
</evidence>
<dbReference type="InterPro" id="IPR036392">
    <property type="entry name" value="PLAT/LH2_dom_sf"/>
</dbReference>
<accession>V4BE71</accession>
<keyword evidence="6" id="KW-1015">Disulfide bond</keyword>
<dbReference type="Pfam" id="PF01477">
    <property type="entry name" value="PLAT"/>
    <property type="match status" value="1"/>
</dbReference>
<dbReference type="GO" id="GO:0005262">
    <property type="term" value="F:calcium channel activity"/>
    <property type="evidence" value="ECO:0007669"/>
    <property type="project" value="TreeGrafter"/>
</dbReference>
<dbReference type="InterPro" id="IPR051223">
    <property type="entry name" value="Polycystin"/>
</dbReference>
<organism evidence="11 12">
    <name type="scientific">Lottia gigantea</name>
    <name type="common">Giant owl limpet</name>
    <dbReference type="NCBI Taxonomy" id="225164"/>
    <lineage>
        <taxon>Eukaryota</taxon>
        <taxon>Metazoa</taxon>
        <taxon>Spiralia</taxon>
        <taxon>Lophotrochozoa</taxon>
        <taxon>Mollusca</taxon>
        <taxon>Gastropoda</taxon>
        <taxon>Patellogastropoda</taxon>
        <taxon>Lottioidea</taxon>
        <taxon>Lottiidae</taxon>
        <taxon>Lottia</taxon>
    </lineage>
</organism>
<feature type="transmembrane region" description="Helical" evidence="8">
    <location>
        <begin position="78"/>
        <end position="97"/>
    </location>
</feature>
<dbReference type="EMBL" id="KB199905">
    <property type="protein sequence ID" value="ESP04057.1"/>
    <property type="molecule type" value="Genomic_DNA"/>
</dbReference>
<dbReference type="Proteomes" id="UP000030746">
    <property type="component" value="Unassembled WGS sequence"/>
</dbReference>
<dbReference type="GeneID" id="20230511"/>